<dbReference type="EMBL" id="VSRR010032109">
    <property type="protein sequence ID" value="MPC71000.1"/>
    <property type="molecule type" value="Genomic_DNA"/>
</dbReference>
<evidence type="ECO:0000313" key="2">
    <source>
        <dbReference type="EMBL" id="MPC71000.1"/>
    </source>
</evidence>
<dbReference type="AlphaFoldDB" id="A0A5B7HF58"/>
<comment type="caution">
    <text evidence="2">The sequence shown here is derived from an EMBL/GenBank/DDBJ whole genome shotgun (WGS) entry which is preliminary data.</text>
</comment>
<name>A0A5B7HF58_PORTR</name>
<evidence type="ECO:0000313" key="3">
    <source>
        <dbReference type="Proteomes" id="UP000324222"/>
    </source>
</evidence>
<proteinExistence type="predicted"/>
<feature type="region of interest" description="Disordered" evidence="1">
    <location>
        <begin position="1"/>
        <end position="22"/>
    </location>
</feature>
<sequence length="64" mass="6817">MESRHCTVAPPAPPLTGTPAGGVCVQTVGHSERTAASPSRPQHVSESQQLPFHLATTFHGFRVR</sequence>
<protein>
    <submittedName>
        <fullName evidence="2">Uncharacterized protein</fullName>
    </submittedName>
</protein>
<organism evidence="2 3">
    <name type="scientific">Portunus trituberculatus</name>
    <name type="common">Swimming crab</name>
    <name type="synonym">Neptunus trituberculatus</name>
    <dbReference type="NCBI Taxonomy" id="210409"/>
    <lineage>
        <taxon>Eukaryota</taxon>
        <taxon>Metazoa</taxon>
        <taxon>Ecdysozoa</taxon>
        <taxon>Arthropoda</taxon>
        <taxon>Crustacea</taxon>
        <taxon>Multicrustacea</taxon>
        <taxon>Malacostraca</taxon>
        <taxon>Eumalacostraca</taxon>
        <taxon>Eucarida</taxon>
        <taxon>Decapoda</taxon>
        <taxon>Pleocyemata</taxon>
        <taxon>Brachyura</taxon>
        <taxon>Eubrachyura</taxon>
        <taxon>Portunoidea</taxon>
        <taxon>Portunidae</taxon>
        <taxon>Portuninae</taxon>
        <taxon>Portunus</taxon>
    </lineage>
</organism>
<gene>
    <name evidence="2" type="ORF">E2C01_065267</name>
</gene>
<evidence type="ECO:0000256" key="1">
    <source>
        <dbReference type="SAM" id="MobiDB-lite"/>
    </source>
</evidence>
<keyword evidence="3" id="KW-1185">Reference proteome</keyword>
<dbReference type="Proteomes" id="UP000324222">
    <property type="component" value="Unassembled WGS sequence"/>
</dbReference>
<accession>A0A5B7HF58</accession>
<reference evidence="2 3" key="1">
    <citation type="submission" date="2019-05" db="EMBL/GenBank/DDBJ databases">
        <title>Another draft genome of Portunus trituberculatus and its Hox gene families provides insights of decapod evolution.</title>
        <authorList>
            <person name="Jeong J.-H."/>
            <person name="Song I."/>
            <person name="Kim S."/>
            <person name="Choi T."/>
            <person name="Kim D."/>
            <person name="Ryu S."/>
            <person name="Kim W."/>
        </authorList>
    </citation>
    <scope>NUCLEOTIDE SEQUENCE [LARGE SCALE GENOMIC DNA]</scope>
    <source>
        <tissue evidence="2">Muscle</tissue>
    </source>
</reference>